<sequence length="39" mass="4516">MTDVDRNDIDGDGNNGNSDIQFMQGRQRRLPQEALYIDF</sequence>
<dbReference type="HOGENOM" id="CLU_3302669_0_0_2"/>
<protein>
    <submittedName>
        <fullName evidence="2">Uncharacterized protein</fullName>
    </submittedName>
</protein>
<reference evidence="2 3" key="1">
    <citation type="journal article" date="2013" name="PLoS ONE">
        <title>Assembly-driven community genomics of a hypersaline microbial ecosystem.</title>
        <authorList>
            <person name="Podell S."/>
            <person name="Ugalde J.A."/>
            <person name="Narasingarao P."/>
            <person name="Banfield J.F."/>
            <person name="Heidelberg K.B."/>
            <person name="Allen E.E."/>
        </authorList>
    </citation>
    <scope>NUCLEOTIDE SEQUENCE [LARGE SCALE GENOMIC DNA]</scope>
    <source>
        <strain evidence="3">J07HQW1</strain>
    </source>
</reference>
<evidence type="ECO:0000256" key="1">
    <source>
        <dbReference type="SAM" id="MobiDB-lite"/>
    </source>
</evidence>
<proteinExistence type="predicted"/>
<dbReference type="AlphaFoldDB" id="U1N710"/>
<dbReference type="Proteomes" id="UP000030649">
    <property type="component" value="Unassembled WGS sequence"/>
</dbReference>
<organism evidence="2 3">
    <name type="scientific">Haloquadratum walsbyi J07HQW1</name>
    <dbReference type="NCBI Taxonomy" id="1238424"/>
    <lineage>
        <taxon>Archaea</taxon>
        <taxon>Methanobacteriati</taxon>
        <taxon>Methanobacteriota</taxon>
        <taxon>Stenosarchaea group</taxon>
        <taxon>Halobacteria</taxon>
        <taxon>Halobacteriales</taxon>
        <taxon>Haloferacaceae</taxon>
        <taxon>Haloquadratum</taxon>
    </lineage>
</organism>
<feature type="region of interest" description="Disordered" evidence="1">
    <location>
        <begin position="1"/>
        <end position="27"/>
    </location>
</feature>
<gene>
    <name evidence="2" type="ORF">J07HQW1_02494</name>
</gene>
<dbReference type="EMBL" id="KE356560">
    <property type="protein sequence ID" value="ERG92450.1"/>
    <property type="molecule type" value="Genomic_DNA"/>
</dbReference>
<evidence type="ECO:0000313" key="2">
    <source>
        <dbReference type="EMBL" id="ERG92450.1"/>
    </source>
</evidence>
<name>U1N710_9EURY</name>
<accession>U1N710</accession>
<evidence type="ECO:0000313" key="3">
    <source>
        <dbReference type="Proteomes" id="UP000030649"/>
    </source>
</evidence>